<dbReference type="EMBL" id="CP088280">
    <property type="protein sequence ID" value="UGX98395.1"/>
    <property type="molecule type" value="Genomic_DNA"/>
</dbReference>
<evidence type="ECO:0000313" key="3">
    <source>
        <dbReference type="EMBL" id="UGX98395.1"/>
    </source>
</evidence>
<dbReference type="EMBL" id="JACBFH010000001">
    <property type="protein sequence ID" value="NYY94775.1"/>
    <property type="molecule type" value="Genomic_DNA"/>
</dbReference>
<gene>
    <name evidence="3" type="ORF">G6321_00026055</name>
    <name evidence="2" type="ORF">G6321_42175</name>
</gene>
<accession>A0A7Z0TWK1</accession>
<organism evidence="2">
    <name type="scientific">Bradyrhizobium barranii subsp. barranii</name>
    <dbReference type="NCBI Taxonomy" id="2823807"/>
    <lineage>
        <taxon>Bacteria</taxon>
        <taxon>Pseudomonadati</taxon>
        <taxon>Pseudomonadota</taxon>
        <taxon>Alphaproteobacteria</taxon>
        <taxon>Hyphomicrobiales</taxon>
        <taxon>Nitrobacteraceae</taxon>
        <taxon>Bradyrhizobium</taxon>
        <taxon>Bradyrhizobium barranii</taxon>
    </lineage>
</organism>
<dbReference type="Proteomes" id="UP000564836">
    <property type="component" value="Chromosome"/>
</dbReference>
<dbReference type="RefSeq" id="WP_166341294.1">
    <property type="nucleotide sequence ID" value="NZ_CP088280.1"/>
</dbReference>
<evidence type="ECO:0000313" key="4">
    <source>
        <dbReference type="Proteomes" id="UP000564836"/>
    </source>
</evidence>
<keyword evidence="1" id="KW-0732">Signal</keyword>
<feature type="chain" id="PRO_5030562360" evidence="1">
    <location>
        <begin position="37"/>
        <end position="255"/>
    </location>
</feature>
<proteinExistence type="predicted"/>
<reference evidence="3 4" key="3">
    <citation type="journal article" date="2022" name="Int. J. Syst. Evol. Microbiol.">
        <title>Strains of Bradyrhizobium barranii sp. nov. associated with legumes native to Canada are symbionts of soybeans and belong to different subspecies (subsp. barranii subsp. nov. and subsp. apii subsp. nov.) and symbiovars (sv. glycinearum and sv. septentrionale).</title>
        <authorList>
            <person name="Bromfield E.S.P."/>
            <person name="Cloutier S."/>
            <person name="Wasai-Hara S."/>
            <person name="Minamisawa K."/>
        </authorList>
    </citation>
    <scope>NUCLEOTIDE SEQUENCE [LARGE SCALE GENOMIC DNA]</scope>
    <source>
        <strain evidence="3 4">323S2</strain>
    </source>
</reference>
<reference evidence="2" key="2">
    <citation type="submission" date="2020-06" db="EMBL/GenBank/DDBJ databases">
        <title>Whole Genome Sequence of Bradyrhizobium sp. Strain 323S2.</title>
        <authorList>
            <person name="Bromfield E.S.P."/>
        </authorList>
    </citation>
    <scope>NUCLEOTIDE SEQUENCE [LARGE SCALE GENOMIC DNA]</scope>
    <source>
        <strain evidence="2">323S2</strain>
    </source>
</reference>
<reference evidence="3 4" key="1">
    <citation type="journal article" date="2017" name="Syst. Appl. Microbiol.">
        <title>Soybeans inoculated with root zone soils of Canadian native legumes harbour diverse and novel Bradyrhizobium spp. that possess agricultural potential.</title>
        <authorList>
            <person name="Bromfield E.S.P."/>
            <person name="Cloutier S."/>
            <person name="Tambong J.T."/>
            <person name="Tran Thi T.V."/>
        </authorList>
    </citation>
    <scope>NUCLEOTIDE SEQUENCE [LARGE SCALE GENOMIC DNA]</scope>
    <source>
        <strain evidence="3 4">323S2</strain>
    </source>
</reference>
<protein>
    <submittedName>
        <fullName evidence="2">SH3 domain-containing protein</fullName>
    </submittedName>
</protein>
<feature type="signal peptide" evidence="1">
    <location>
        <begin position="1"/>
        <end position="36"/>
    </location>
</feature>
<sequence length="255" mass="28082">MLIELASRRGSSLMRGLCHRLIVAILLMSAASAADAQTELVESAVADLPIVLATDPAHTRPHVITPDEKKNSDEADAGGVILTYVFETKLRLRSERYFLVVCSSGGSADYNCVFNLIGGAGDLYQDQIEGLRFEIPGDGCVYASGHVNTMFDHRRKYCLDDDRLKEVNQPFHYVGLKSKTLHDLTFYFDKAATNAVGTIPKGEFVEVLVASDRREEDSSERYHFLVRNKNGLTGWVSLAGGQQAEDIEGIFFAGD</sequence>
<name>A0A7Z0TWK1_9BRAD</name>
<dbReference type="AlphaFoldDB" id="A0A7Z0TWK1"/>
<evidence type="ECO:0000313" key="2">
    <source>
        <dbReference type="EMBL" id="NYY94775.1"/>
    </source>
</evidence>
<evidence type="ECO:0000256" key="1">
    <source>
        <dbReference type="SAM" id="SignalP"/>
    </source>
</evidence>